<sequence length="376" mass="39400">MSQPGTEPPAMSRPGTGSRLGQVVLTVVGVLLVAACAVVVTGVLLLSVGPGAWAAGLVVAALPVAPLVLVYLWLDRHEPEPRGLLLFAFGWGAAVATAGALLLSLPPTLAISAAGGDPEVVGAVVVAPVVEEGLKALGILAILALGRRHLDGLVDGFVYAGLVGVGFAFTENILYFGTAFLDQGTGGLVATFVLRGIVSPFAHPLFTAAFGVGLVVATRRHGATRWGWALVGFGAAVALHALWNGLAVAAPGGFLTTFVVLWVPLFVTFVAVALTARRREARMIRRNVAVYGLHGWLSPAEERMVGSLTERRQALAWAENRGGRSARDAMHRFQLAAVRLAHLRERMETGTAPWDARAREQDLLQRLVSARAGFGG</sequence>
<feature type="transmembrane region" description="Helical" evidence="1">
    <location>
        <begin position="254"/>
        <end position="276"/>
    </location>
</feature>
<accession>A0ABW0GQ15</accession>
<keyword evidence="3" id="KW-1185">Reference proteome</keyword>
<keyword evidence="2" id="KW-0645">Protease</keyword>
<feature type="transmembrane region" description="Helical" evidence="1">
    <location>
        <begin position="52"/>
        <end position="72"/>
    </location>
</feature>
<comment type="caution">
    <text evidence="2">The sequence shown here is derived from an EMBL/GenBank/DDBJ whole genome shotgun (WGS) entry which is preliminary data.</text>
</comment>
<dbReference type="Proteomes" id="UP001596122">
    <property type="component" value="Unassembled WGS sequence"/>
</dbReference>
<dbReference type="PANTHER" id="PTHR36844:SF1">
    <property type="entry name" value="PROTEASE PRSW"/>
    <property type="match status" value="1"/>
</dbReference>
<keyword evidence="2" id="KW-0378">Hydrolase</keyword>
<feature type="transmembrane region" description="Helical" evidence="1">
    <location>
        <begin position="157"/>
        <end position="177"/>
    </location>
</feature>
<dbReference type="RefSeq" id="WP_340271513.1">
    <property type="nucleotide sequence ID" value="NZ_JBBEOG010000012.1"/>
</dbReference>
<reference evidence="3" key="1">
    <citation type="journal article" date="2019" name="Int. J. Syst. Evol. Microbiol.">
        <title>The Global Catalogue of Microorganisms (GCM) 10K type strain sequencing project: providing services to taxonomists for standard genome sequencing and annotation.</title>
        <authorList>
            <consortium name="The Broad Institute Genomics Platform"/>
            <consortium name="The Broad Institute Genome Sequencing Center for Infectious Disease"/>
            <person name="Wu L."/>
            <person name="Ma J."/>
        </authorList>
    </citation>
    <scope>NUCLEOTIDE SEQUENCE [LARGE SCALE GENOMIC DNA]</scope>
    <source>
        <strain evidence="3">CCUG 43114</strain>
    </source>
</reference>
<keyword evidence="2" id="KW-0482">Metalloprotease</keyword>
<dbReference type="PANTHER" id="PTHR36844">
    <property type="entry name" value="PROTEASE PRSW"/>
    <property type="match status" value="1"/>
</dbReference>
<keyword evidence="1" id="KW-0812">Transmembrane</keyword>
<name>A0ABW0GQ15_9MICO</name>
<evidence type="ECO:0000256" key="1">
    <source>
        <dbReference type="SAM" id="Phobius"/>
    </source>
</evidence>
<protein>
    <submittedName>
        <fullName evidence="2">PrsW family intramembrane metalloprotease</fullName>
    </submittedName>
</protein>
<dbReference type="InterPro" id="IPR026898">
    <property type="entry name" value="PrsW"/>
</dbReference>
<organism evidence="2 3">
    <name type="scientific">Aquipuribacter nitratireducens</name>
    <dbReference type="NCBI Taxonomy" id="650104"/>
    <lineage>
        <taxon>Bacteria</taxon>
        <taxon>Bacillati</taxon>
        <taxon>Actinomycetota</taxon>
        <taxon>Actinomycetes</taxon>
        <taxon>Micrococcales</taxon>
        <taxon>Intrasporangiaceae</taxon>
        <taxon>Aquipuribacter</taxon>
    </lineage>
</organism>
<keyword evidence="1" id="KW-0472">Membrane</keyword>
<feature type="transmembrane region" description="Helical" evidence="1">
    <location>
        <begin position="125"/>
        <end position="145"/>
    </location>
</feature>
<dbReference type="GO" id="GO:0008237">
    <property type="term" value="F:metallopeptidase activity"/>
    <property type="evidence" value="ECO:0007669"/>
    <property type="project" value="UniProtKB-KW"/>
</dbReference>
<gene>
    <name evidence="2" type="ORF">ACFPJ6_13325</name>
</gene>
<evidence type="ECO:0000313" key="2">
    <source>
        <dbReference type="EMBL" id="MFC5381767.1"/>
    </source>
</evidence>
<proteinExistence type="predicted"/>
<dbReference type="Pfam" id="PF13367">
    <property type="entry name" value="PrsW-protease"/>
    <property type="match status" value="1"/>
</dbReference>
<feature type="transmembrane region" description="Helical" evidence="1">
    <location>
        <begin position="20"/>
        <end position="46"/>
    </location>
</feature>
<dbReference type="EMBL" id="JBHSLD010000011">
    <property type="protein sequence ID" value="MFC5381767.1"/>
    <property type="molecule type" value="Genomic_DNA"/>
</dbReference>
<keyword evidence="1" id="KW-1133">Transmembrane helix</keyword>
<feature type="transmembrane region" description="Helical" evidence="1">
    <location>
        <begin position="84"/>
        <end position="105"/>
    </location>
</feature>
<feature type="transmembrane region" description="Helical" evidence="1">
    <location>
        <begin position="228"/>
        <end position="248"/>
    </location>
</feature>
<evidence type="ECO:0000313" key="3">
    <source>
        <dbReference type="Proteomes" id="UP001596122"/>
    </source>
</evidence>
<feature type="transmembrane region" description="Helical" evidence="1">
    <location>
        <begin position="197"/>
        <end position="216"/>
    </location>
</feature>